<gene>
    <name evidence="2" type="ORF">BK138_15995</name>
</gene>
<keyword evidence="3" id="KW-1185">Reference proteome</keyword>
<protein>
    <submittedName>
        <fullName evidence="2">Uncharacterized protein</fullName>
    </submittedName>
</protein>
<evidence type="ECO:0000256" key="1">
    <source>
        <dbReference type="SAM" id="Phobius"/>
    </source>
</evidence>
<evidence type="ECO:0000313" key="2">
    <source>
        <dbReference type="EMBL" id="OMF54660.1"/>
    </source>
</evidence>
<name>A0A1R1ES49_9BACL</name>
<comment type="caution">
    <text evidence="2">The sequence shown here is derived from an EMBL/GenBank/DDBJ whole genome shotgun (WGS) entry which is preliminary data.</text>
</comment>
<keyword evidence="1" id="KW-0812">Transmembrane</keyword>
<dbReference type="RefSeq" id="WP_076170561.1">
    <property type="nucleotide sequence ID" value="NZ_MRTP01000003.1"/>
</dbReference>
<dbReference type="STRING" id="297318.BK138_15995"/>
<proteinExistence type="predicted"/>
<organism evidence="2 3">
    <name type="scientific">Paenibacillus rhizosphaerae</name>
    <dbReference type="NCBI Taxonomy" id="297318"/>
    <lineage>
        <taxon>Bacteria</taxon>
        <taxon>Bacillati</taxon>
        <taxon>Bacillota</taxon>
        <taxon>Bacilli</taxon>
        <taxon>Bacillales</taxon>
        <taxon>Paenibacillaceae</taxon>
        <taxon>Paenibacillus</taxon>
    </lineage>
</organism>
<dbReference type="EMBL" id="MRTP01000003">
    <property type="protein sequence ID" value="OMF54660.1"/>
    <property type="molecule type" value="Genomic_DNA"/>
</dbReference>
<dbReference type="AlphaFoldDB" id="A0A1R1ES49"/>
<reference evidence="2 3" key="1">
    <citation type="submission" date="2016-11" db="EMBL/GenBank/DDBJ databases">
        <title>Paenibacillus species isolates.</title>
        <authorList>
            <person name="Beno S.M."/>
        </authorList>
    </citation>
    <scope>NUCLEOTIDE SEQUENCE [LARGE SCALE GENOMIC DNA]</scope>
    <source>
        <strain evidence="2 3">FSL R5-0378</strain>
    </source>
</reference>
<sequence length="76" mass="8067">MNPIMDEVKKRARAQVKEVIMGSLAGIGDVVVDLAYSVALVGGGLSIILHVAGWGKGKRWTGILVVGYTLIKYLLG</sequence>
<feature type="transmembrane region" description="Helical" evidence="1">
    <location>
        <begin position="34"/>
        <end position="54"/>
    </location>
</feature>
<evidence type="ECO:0000313" key="3">
    <source>
        <dbReference type="Proteomes" id="UP000187172"/>
    </source>
</evidence>
<keyword evidence="1" id="KW-0472">Membrane</keyword>
<dbReference type="Proteomes" id="UP000187172">
    <property type="component" value="Unassembled WGS sequence"/>
</dbReference>
<accession>A0A1R1ES49</accession>
<keyword evidence="1" id="KW-1133">Transmembrane helix</keyword>